<keyword evidence="2" id="KW-1185">Reference proteome</keyword>
<evidence type="ECO:0008006" key="3">
    <source>
        <dbReference type="Google" id="ProtNLM"/>
    </source>
</evidence>
<name>A0A7D5M229_9ARCH</name>
<dbReference type="AlphaFoldDB" id="A0A7D5M229"/>
<organism evidence="1 2">
    <name type="scientific">Nitrosopumilus oxyclinae</name>
    <dbReference type="NCBI Taxonomy" id="1959104"/>
    <lineage>
        <taxon>Archaea</taxon>
        <taxon>Nitrososphaerota</taxon>
        <taxon>Nitrososphaeria</taxon>
        <taxon>Nitrosopumilales</taxon>
        <taxon>Nitrosopumilaceae</taxon>
        <taxon>Nitrosopumilus</taxon>
    </lineage>
</organism>
<evidence type="ECO:0000313" key="2">
    <source>
        <dbReference type="Proteomes" id="UP000509441"/>
    </source>
</evidence>
<gene>
    <name evidence="1" type="ORF">C5F49_05400</name>
</gene>
<accession>A0A7D5M229</accession>
<proteinExistence type="predicted"/>
<sequence>MKCKYCGKISLAKNAIFCSKKCDTYYSDELARKNDSNFVRVTVSMDGDISKSLRAIQSSLILNTNESISFSQVVNLVLGEGIKVKKNVLKGI</sequence>
<dbReference type="EMBL" id="CP026994">
    <property type="protein sequence ID" value="QLH04812.1"/>
    <property type="molecule type" value="Genomic_DNA"/>
</dbReference>
<dbReference type="Proteomes" id="UP000509441">
    <property type="component" value="Chromosome"/>
</dbReference>
<evidence type="ECO:0000313" key="1">
    <source>
        <dbReference type="EMBL" id="QLH04812.1"/>
    </source>
</evidence>
<protein>
    <recommendedName>
        <fullName evidence="3">DUF2116 family Zn-ribbon domain-containing protein</fullName>
    </recommendedName>
</protein>
<dbReference type="KEGG" id="nox:C5F49_05400"/>
<dbReference type="GeneID" id="56061388"/>
<dbReference type="RefSeq" id="WP_179362031.1">
    <property type="nucleotide sequence ID" value="NZ_CP026994.1"/>
</dbReference>
<reference evidence="1 2" key="1">
    <citation type="submission" date="2018-02" db="EMBL/GenBank/DDBJ databases">
        <title>Complete genome of Nitrosopumilus oxyclinae HCE1.</title>
        <authorList>
            <person name="Qin W."/>
            <person name="Zheng Y."/>
            <person name="Stahl D.A."/>
        </authorList>
    </citation>
    <scope>NUCLEOTIDE SEQUENCE [LARGE SCALE GENOMIC DNA]</scope>
    <source>
        <strain evidence="1 2">HCE1</strain>
    </source>
</reference>
<dbReference type="OrthoDB" id="376631at2157"/>